<feature type="compositionally biased region" description="Low complexity" evidence="1">
    <location>
        <begin position="272"/>
        <end position="281"/>
    </location>
</feature>
<protein>
    <submittedName>
        <fullName evidence="2">Uncharacterized protein</fullName>
    </submittedName>
</protein>
<feature type="region of interest" description="Disordered" evidence="1">
    <location>
        <begin position="171"/>
        <end position="281"/>
    </location>
</feature>
<name>A0A8T1W6Z1_9STRA</name>
<evidence type="ECO:0000313" key="2">
    <source>
        <dbReference type="EMBL" id="KAG7389125.1"/>
    </source>
</evidence>
<feature type="compositionally biased region" description="Basic and acidic residues" evidence="1">
    <location>
        <begin position="250"/>
        <end position="271"/>
    </location>
</feature>
<accession>A0A8T1W6Z1</accession>
<dbReference type="Proteomes" id="UP000694044">
    <property type="component" value="Unassembled WGS sequence"/>
</dbReference>
<comment type="caution">
    <text evidence="2">The sequence shown here is derived from an EMBL/GenBank/DDBJ whole genome shotgun (WGS) entry which is preliminary data.</text>
</comment>
<dbReference type="AlphaFoldDB" id="A0A8T1W6Z1"/>
<feature type="compositionally biased region" description="Polar residues" evidence="1">
    <location>
        <begin position="202"/>
        <end position="221"/>
    </location>
</feature>
<gene>
    <name evidence="2" type="ORF">PHYPSEUDO_011103</name>
</gene>
<dbReference type="EMBL" id="JAGDFM010000049">
    <property type="protein sequence ID" value="KAG7389125.1"/>
    <property type="molecule type" value="Genomic_DNA"/>
</dbReference>
<evidence type="ECO:0000256" key="1">
    <source>
        <dbReference type="SAM" id="MobiDB-lite"/>
    </source>
</evidence>
<keyword evidence="3" id="KW-1185">Reference proteome</keyword>
<evidence type="ECO:0000313" key="3">
    <source>
        <dbReference type="Proteomes" id="UP000694044"/>
    </source>
</evidence>
<sequence>MERDYAATLNANGENDGTEYAYPEGYSDADYYYPQQQGGDEGEEHYASYHQGWYEDNYSQQEGGQEGADLYQYPSSYDTNAEGAYDVANSAEAQEYNYYTTGEESYEQQLMYATEAPETWTYSPEEGQHLYLDQLTTEQAAGYYYDEEGNLIDGYGERESPTNVFNQETYWESSQGGTNLPYAEDATSPVTRDGSPHDEADTTSLGLTESTPLASTTTEDVTGTPPRKMEKKGSNARAASPSRKKKTKKERIAERQALLEKEEEERLKAQEASEAAGANDCAPAAATKMSTLPKKKAGFVDHQRTTFHMKLRIAKAIKRNRMPVQIRILPTVLSKRRQIASLLARMTNPVRALMVDSQAPGPNGEFLWEEKR</sequence>
<dbReference type="OrthoDB" id="341259at2759"/>
<organism evidence="2 3">
    <name type="scientific">Phytophthora pseudosyringae</name>
    <dbReference type="NCBI Taxonomy" id="221518"/>
    <lineage>
        <taxon>Eukaryota</taxon>
        <taxon>Sar</taxon>
        <taxon>Stramenopiles</taxon>
        <taxon>Oomycota</taxon>
        <taxon>Peronosporomycetes</taxon>
        <taxon>Peronosporales</taxon>
        <taxon>Peronosporaceae</taxon>
        <taxon>Phytophthora</taxon>
    </lineage>
</organism>
<reference evidence="2" key="1">
    <citation type="submission" date="2021-02" db="EMBL/GenBank/DDBJ databases">
        <authorList>
            <person name="Palmer J.M."/>
        </authorList>
    </citation>
    <scope>NUCLEOTIDE SEQUENCE</scope>
    <source>
        <strain evidence="2">SCRP734</strain>
    </source>
</reference>
<proteinExistence type="predicted"/>
<feature type="region of interest" description="Disordered" evidence="1">
    <location>
        <begin position="1"/>
        <end position="47"/>
    </location>
</feature>